<dbReference type="EC" id="1.11.1.7" evidence="2"/>
<dbReference type="Pfam" id="PF00141">
    <property type="entry name" value="peroxidase"/>
    <property type="match status" value="1"/>
</dbReference>
<dbReference type="PANTHER" id="PTHR31388:SF115">
    <property type="entry name" value="PEROXIDASE 5"/>
    <property type="match status" value="1"/>
</dbReference>
<gene>
    <name evidence="12" type="ORF">STAS_05675</name>
</gene>
<dbReference type="OrthoDB" id="2113341at2759"/>
<dbReference type="PRINTS" id="PR00461">
    <property type="entry name" value="PLPEROXIDASE"/>
</dbReference>
<dbReference type="PROSITE" id="PS50873">
    <property type="entry name" value="PEROXIDASE_4"/>
    <property type="match status" value="1"/>
</dbReference>
<evidence type="ECO:0000256" key="5">
    <source>
        <dbReference type="ARBA" id="ARBA00022723"/>
    </source>
</evidence>
<evidence type="ECO:0000256" key="3">
    <source>
        <dbReference type="ARBA" id="ARBA00022559"/>
    </source>
</evidence>
<sequence>MHAGAHTIGLAQCFLFRGRIYSNGTDIDPNFATTRRRTCPQSGGDTNLAPLDLRRGLLQSDQVLFTSGLTNALVNIYSNDSRRFAADFASAMFRMSEILPLVGTSGVIKRVCNALSLNRNKYK</sequence>
<feature type="domain" description="Plant heme peroxidase family profile" evidence="11">
    <location>
        <begin position="1"/>
        <end position="116"/>
    </location>
</feature>
<organism evidence="12 13">
    <name type="scientific">Striga asiatica</name>
    <name type="common">Asiatic witchweed</name>
    <name type="synonym">Buchnera asiatica</name>
    <dbReference type="NCBI Taxonomy" id="4170"/>
    <lineage>
        <taxon>Eukaryota</taxon>
        <taxon>Viridiplantae</taxon>
        <taxon>Streptophyta</taxon>
        <taxon>Embryophyta</taxon>
        <taxon>Tracheophyta</taxon>
        <taxon>Spermatophyta</taxon>
        <taxon>Magnoliopsida</taxon>
        <taxon>eudicotyledons</taxon>
        <taxon>Gunneridae</taxon>
        <taxon>Pentapetalae</taxon>
        <taxon>asterids</taxon>
        <taxon>lamiids</taxon>
        <taxon>Lamiales</taxon>
        <taxon>Orobanchaceae</taxon>
        <taxon>Buchnereae</taxon>
        <taxon>Striga</taxon>
    </lineage>
</organism>
<proteinExistence type="inferred from homology"/>
<keyword evidence="4" id="KW-0349">Heme</keyword>
<keyword evidence="6" id="KW-0560">Oxidoreductase</keyword>
<accession>A0A5A7PB03</accession>
<dbReference type="EMBL" id="BKCP01004283">
    <property type="protein sequence ID" value="GER29774.1"/>
    <property type="molecule type" value="Genomic_DNA"/>
</dbReference>
<evidence type="ECO:0000256" key="1">
    <source>
        <dbReference type="ARBA" id="ARBA00000189"/>
    </source>
</evidence>
<keyword evidence="7 8" id="KW-0408">Iron</keyword>
<evidence type="ECO:0000256" key="6">
    <source>
        <dbReference type="ARBA" id="ARBA00023002"/>
    </source>
</evidence>
<protein>
    <recommendedName>
        <fullName evidence="2">peroxidase</fullName>
        <ecNumber evidence="2">1.11.1.7</ecNumber>
    </recommendedName>
</protein>
<evidence type="ECO:0000256" key="10">
    <source>
        <dbReference type="RuleBase" id="RU004241"/>
    </source>
</evidence>
<dbReference type="GO" id="GO:0020037">
    <property type="term" value="F:heme binding"/>
    <property type="evidence" value="ECO:0007669"/>
    <property type="project" value="InterPro"/>
</dbReference>
<evidence type="ECO:0000256" key="2">
    <source>
        <dbReference type="ARBA" id="ARBA00012313"/>
    </source>
</evidence>
<feature type="disulfide bond" evidence="9">
    <location>
        <begin position="13"/>
        <end position="39"/>
    </location>
</feature>
<keyword evidence="8" id="KW-0106">Calcium</keyword>
<dbReference type="GO" id="GO:0006979">
    <property type="term" value="P:response to oxidative stress"/>
    <property type="evidence" value="ECO:0007669"/>
    <property type="project" value="InterPro"/>
</dbReference>
<evidence type="ECO:0000313" key="12">
    <source>
        <dbReference type="EMBL" id="GER29774.1"/>
    </source>
</evidence>
<dbReference type="InterPro" id="IPR002016">
    <property type="entry name" value="Haem_peroxidase"/>
</dbReference>
<comment type="cofactor">
    <cofactor evidence="8">
        <name>heme b</name>
        <dbReference type="ChEBI" id="CHEBI:60344"/>
    </cofactor>
    <text evidence="8">Binds 1 heme b (iron(II)-protoporphyrin IX) group per subunit.</text>
</comment>
<comment type="catalytic activity">
    <reaction evidence="1">
        <text>2 a phenolic donor + H2O2 = 2 a phenolic radical donor + 2 H2O</text>
        <dbReference type="Rhea" id="RHEA:56136"/>
        <dbReference type="ChEBI" id="CHEBI:15377"/>
        <dbReference type="ChEBI" id="CHEBI:16240"/>
        <dbReference type="ChEBI" id="CHEBI:139520"/>
        <dbReference type="ChEBI" id="CHEBI:139521"/>
        <dbReference type="EC" id="1.11.1.7"/>
    </reaction>
</comment>
<keyword evidence="3 12" id="KW-0575">Peroxidase</keyword>
<dbReference type="Proteomes" id="UP000325081">
    <property type="component" value="Unassembled WGS sequence"/>
</dbReference>
<keyword evidence="9" id="KW-1015">Disulfide bond</keyword>
<comment type="caution">
    <text evidence="12">The sequence shown here is derived from an EMBL/GenBank/DDBJ whole genome shotgun (WGS) entry which is preliminary data.</text>
</comment>
<keyword evidence="13" id="KW-1185">Reference proteome</keyword>
<evidence type="ECO:0000256" key="9">
    <source>
        <dbReference type="PIRSR" id="PIRSR600823-5"/>
    </source>
</evidence>
<reference evidence="13" key="1">
    <citation type="journal article" date="2019" name="Curr. Biol.">
        <title>Genome Sequence of Striga asiatica Provides Insight into the Evolution of Plant Parasitism.</title>
        <authorList>
            <person name="Yoshida S."/>
            <person name="Kim S."/>
            <person name="Wafula E.K."/>
            <person name="Tanskanen J."/>
            <person name="Kim Y.M."/>
            <person name="Honaas L."/>
            <person name="Yang Z."/>
            <person name="Spallek T."/>
            <person name="Conn C.E."/>
            <person name="Ichihashi Y."/>
            <person name="Cheong K."/>
            <person name="Cui S."/>
            <person name="Der J.P."/>
            <person name="Gundlach H."/>
            <person name="Jiao Y."/>
            <person name="Hori C."/>
            <person name="Ishida J.K."/>
            <person name="Kasahara H."/>
            <person name="Kiba T."/>
            <person name="Kim M.S."/>
            <person name="Koo N."/>
            <person name="Laohavisit A."/>
            <person name="Lee Y.H."/>
            <person name="Lumba S."/>
            <person name="McCourt P."/>
            <person name="Mortimer J.C."/>
            <person name="Mutuku J.M."/>
            <person name="Nomura T."/>
            <person name="Sasaki-Sekimoto Y."/>
            <person name="Seto Y."/>
            <person name="Wang Y."/>
            <person name="Wakatake T."/>
            <person name="Sakakibara H."/>
            <person name="Demura T."/>
            <person name="Yamaguchi S."/>
            <person name="Yoneyama K."/>
            <person name="Manabe R.I."/>
            <person name="Nelson D.C."/>
            <person name="Schulman A.H."/>
            <person name="Timko M.P."/>
            <person name="dePamphilis C.W."/>
            <person name="Choi D."/>
            <person name="Shirasu K."/>
        </authorList>
    </citation>
    <scope>NUCLEOTIDE SEQUENCE [LARGE SCALE GENOMIC DNA]</scope>
    <source>
        <strain evidence="13">cv. UVA1</strain>
    </source>
</reference>
<dbReference type="InterPro" id="IPR000823">
    <property type="entry name" value="Peroxidase_pln"/>
</dbReference>
<evidence type="ECO:0000256" key="4">
    <source>
        <dbReference type="ARBA" id="ARBA00022617"/>
    </source>
</evidence>
<dbReference type="SUPFAM" id="SSF48113">
    <property type="entry name" value="Heme-dependent peroxidases"/>
    <property type="match status" value="1"/>
</dbReference>
<feature type="binding site" evidence="8">
    <location>
        <position position="52"/>
    </location>
    <ligand>
        <name>Ca(2+)</name>
        <dbReference type="ChEBI" id="CHEBI:29108"/>
        <label>2</label>
    </ligand>
</feature>
<comment type="cofactor">
    <cofactor evidence="8">
        <name>Ca(2+)</name>
        <dbReference type="ChEBI" id="CHEBI:29108"/>
    </cofactor>
    <text evidence="8">Binds 2 calcium ions per subunit.</text>
</comment>
<feature type="binding site" description="axial binding residue" evidence="8">
    <location>
        <position position="6"/>
    </location>
    <ligand>
        <name>heme b</name>
        <dbReference type="ChEBI" id="CHEBI:60344"/>
    </ligand>
    <ligandPart>
        <name>Fe</name>
        <dbReference type="ChEBI" id="CHEBI:18248"/>
    </ligandPart>
</feature>
<dbReference type="Gene3D" id="1.10.520.10">
    <property type="match status" value="1"/>
</dbReference>
<dbReference type="AlphaFoldDB" id="A0A5A7PB03"/>
<evidence type="ECO:0000256" key="8">
    <source>
        <dbReference type="PIRSR" id="PIRSR600823-3"/>
    </source>
</evidence>
<evidence type="ECO:0000259" key="11">
    <source>
        <dbReference type="PROSITE" id="PS50873"/>
    </source>
</evidence>
<name>A0A5A7PB03_STRAF</name>
<evidence type="ECO:0000313" key="13">
    <source>
        <dbReference type="Proteomes" id="UP000325081"/>
    </source>
</evidence>
<dbReference type="GO" id="GO:0140825">
    <property type="term" value="F:lactoperoxidase activity"/>
    <property type="evidence" value="ECO:0007669"/>
    <property type="project" value="UniProtKB-EC"/>
</dbReference>
<dbReference type="PANTHER" id="PTHR31388">
    <property type="entry name" value="PEROXIDASE 72-RELATED"/>
    <property type="match status" value="1"/>
</dbReference>
<feature type="binding site" evidence="8">
    <location>
        <position position="7"/>
    </location>
    <ligand>
        <name>Ca(2+)</name>
        <dbReference type="ChEBI" id="CHEBI:29108"/>
        <label>2</label>
    </ligand>
</feature>
<dbReference type="Gene3D" id="1.10.420.10">
    <property type="entry name" value="Peroxidase, domain 2"/>
    <property type="match status" value="1"/>
</dbReference>
<comment type="similarity">
    <text evidence="10">Belongs to the peroxidase family.</text>
</comment>
<evidence type="ECO:0000256" key="7">
    <source>
        <dbReference type="ARBA" id="ARBA00023004"/>
    </source>
</evidence>
<dbReference type="GO" id="GO:0046872">
    <property type="term" value="F:metal ion binding"/>
    <property type="evidence" value="ECO:0007669"/>
    <property type="project" value="UniProtKB-KW"/>
</dbReference>
<dbReference type="InterPro" id="IPR010255">
    <property type="entry name" value="Haem_peroxidase_sf"/>
</dbReference>
<keyword evidence="5 8" id="KW-0479">Metal-binding</keyword>